<dbReference type="PANTHER" id="PTHR46558">
    <property type="entry name" value="TRACRIPTIONAL REGULATORY PROTEIN-RELATED-RELATED"/>
    <property type="match status" value="1"/>
</dbReference>
<keyword evidence="4" id="KW-1185">Reference proteome</keyword>
<dbReference type="Proteomes" id="UP000253034">
    <property type="component" value="Unassembled WGS sequence"/>
</dbReference>
<dbReference type="CDD" id="cd00093">
    <property type="entry name" value="HTH_XRE"/>
    <property type="match status" value="1"/>
</dbReference>
<dbReference type="InterPro" id="IPR001387">
    <property type="entry name" value="Cro/C1-type_HTH"/>
</dbReference>
<protein>
    <submittedName>
        <fullName evidence="3">DNA-binding XRE family transcriptional regulator</fullName>
    </submittedName>
</protein>
<dbReference type="SUPFAM" id="SSF47413">
    <property type="entry name" value="lambda repressor-like DNA-binding domains"/>
    <property type="match status" value="1"/>
</dbReference>
<organism evidence="3 4">
    <name type="scientific">Anaerobacterium chartisolvens</name>
    <dbReference type="NCBI Taxonomy" id="1297424"/>
    <lineage>
        <taxon>Bacteria</taxon>
        <taxon>Bacillati</taxon>
        <taxon>Bacillota</taxon>
        <taxon>Clostridia</taxon>
        <taxon>Eubacteriales</taxon>
        <taxon>Oscillospiraceae</taxon>
        <taxon>Anaerobacterium</taxon>
    </lineage>
</organism>
<dbReference type="GO" id="GO:0003677">
    <property type="term" value="F:DNA binding"/>
    <property type="evidence" value="ECO:0007669"/>
    <property type="project" value="UniProtKB-KW"/>
</dbReference>
<feature type="domain" description="HTH cro/C1-type" evidence="2">
    <location>
        <begin position="13"/>
        <end position="67"/>
    </location>
</feature>
<dbReference type="Gene3D" id="1.10.260.40">
    <property type="entry name" value="lambda repressor-like DNA-binding domains"/>
    <property type="match status" value="1"/>
</dbReference>
<evidence type="ECO:0000313" key="3">
    <source>
        <dbReference type="EMBL" id="RCX18418.1"/>
    </source>
</evidence>
<dbReference type="AlphaFoldDB" id="A0A369BCT7"/>
<keyword evidence="1 3" id="KW-0238">DNA-binding</keyword>
<dbReference type="EMBL" id="QPJT01000005">
    <property type="protein sequence ID" value="RCX18418.1"/>
    <property type="molecule type" value="Genomic_DNA"/>
</dbReference>
<dbReference type="RefSeq" id="WP_114296960.1">
    <property type="nucleotide sequence ID" value="NZ_QPJT01000005.1"/>
</dbReference>
<dbReference type="Pfam" id="PF01381">
    <property type="entry name" value="HTH_3"/>
    <property type="match status" value="1"/>
</dbReference>
<comment type="caution">
    <text evidence="3">The sequence shown here is derived from an EMBL/GenBank/DDBJ whole genome shotgun (WGS) entry which is preliminary data.</text>
</comment>
<evidence type="ECO:0000256" key="1">
    <source>
        <dbReference type="ARBA" id="ARBA00023125"/>
    </source>
</evidence>
<dbReference type="OrthoDB" id="371153at2"/>
<dbReference type="PROSITE" id="PS50943">
    <property type="entry name" value="HTH_CROC1"/>
    <property type="match status" value="1"/>
</dbReference>
<gene>
    <name evidence="3" type="ORF">DFR58_105182</name>
</gene>
<name>A0A369BCT7_9FIRM</name>
<evidence type="ECO:0000259" key="2">
    <source>
        <dbReference type="PROSITE" id="PS50943"/>
    </source>
</evidence>
<sequence length="119" mass="13451">MDKSQYKEMSSRIKKRRKELGFTQEQVCEMLGISYSSYSKIENAFQKPSLGTIVKISLLMKISIDYLVFGNAEDKGKAESDISYMALSVLAGCDIDKLEYTNEMLGKLVKIFKGIKSNN</sequence>
<accession>A0A369BCT7</accession>
<reference evidence="3 4" key="1">
    <citation type="submission" date="2018-07" db="EMBL/GenBank/DDBJ databases">
        <title>Genomic Encyclopedia of Type Strains, Phase IV (KMG-IV): sequencing the most valuable type-strain genomes for metagenomic binning, comparative biology and taxonomic classification.</title>
        <authorList>
            <person name="Goeker M."/>
        </authorList>
    </citation>
    <scope>NUCLEOTIDE SEQUENCE [LARGE SCALE GENOMIC DNA]</scope>
    <source>
        <strain evidence="3 4">DSM 27016</strain>
    </source>
</reference>
<evidence type="ECO:0000313" key="4">
    <source>
        <dbReference type="Proteomes" id="UP000253034"/>
    </source>
</evidence>
<dbReference type="PANTHER" id="PTHR46558:SF4">
    <property type="entry name" value="DNA-BIDING PHAGE PROTEIN"/>
    <property type="match status" value="1"/>
</dbReference>
<dbReference type="SMART" id="SM00530">
    <property type="entry name" value="HTH_XRE"/>
    <property type="match status" value="1"/>
</dbReference>
<proteinExistence type="predicted"/>
<dbReference type="InterPro" id="IPR010982">
    <property type="entry name" value="Lambda_DNA-bd_dom_sf"/>
</dbReference>